<accession>A0A562LEV2</accession>
<dbReference type="Gene3D" id="3.40.570.10">
    <property type="entry name" value="Extracellular Endonuclease, subunit A"/>
    <property type="match status" value="1"/>
</dbReference>
<dbReference type="EMBL" id="VLKN01000001">
    <property type="protein sequence ID" value="TWI06141.1"/>
    <property type="molecule type" value="Genomic_DNA"/>
</dbReference>
<dbReference type="AlphaFoldDB" id="A0A562LEV2"/>
<evidence type="ECO:0000313" key="3">
    <source>
        <dbReference type="Proteomes" id="UP000315167"/>
    </source>
</evidence>
<dbReference type="Proteomes" id="UP000315167">
    <property type="component" value="Unassembled WGS sequence"/>
</dbReference>
<dbReference type="GO" id="GO:0004519">
    <property type="term" value="F:endonuclease activity"/>
    <property type="evidence" value="ECO:0007669"/>
    <property type="project" value="UniProtKB-KW"/>
</dbReference>
<name>A0A562LEV2_9GAMM</name>
<protein>
    <submittedName>
        <fullName evidence="2">DNA/RNA non-specific endonuclease</fullName>
    </submittedName>
</protein>
<dbReference type="Pfam" id="PF13930">
    <property type="entry name" value="Endonuclea_NS_2"/>
    <property type="match status" value="1"/>
</dbReference>
<evidence type="ECO:0000259" key="1">
    <source>
        <dbReference type="Pfam" id="PF13930"/>
    </source>
</evidence>
<keyword evidence="3" id="KW-1185">Reference proteome</keyword>
<dbReference type="InterPro" id="IPR044929">
    <property type="entry name" value="DNA/RNA_non-sp_Endonuclease_sf"/>
</dbReference>
<keyword evidence="2" id="KW-0378">Hydrolase</keyword>
<sequence>MFDPVRIGEPQRDLRVSPVEPPAITSPAQIQRTLDDAAFVDRPRAAATLVDGLDDRQLSQLGASVEGAAVLGTLDRALASAPHDLDVHAQRTRLAEAMDHSVHPVDADPVGLRSNTQPQAFFERVVTDPVVVGDARTTGITERVGDNTVTWTVDGQGRPIRAEADLSQVFTDLERSNAETDAQREAADRGIEGDHGGHLIGHRFVTDQGLKNLFPQDGNFNVSAYKTLENEWADWIDSGMDVRIRIDLSPAGQDRPDRVRVSYEVVDPASGDVVYDQRVTFRNEAGQKYERVPLADMANYGTHRDP</sequence>
<feature type="domain" description="Type VII secretion system protein EssD-like" evidence="1">
    <location>
        <begin position="150"/>
        <end position="265"/>
    </location>
</feature>
<evidence type="ECO:0000313" key="2">
    <source>
        <dbReference type="EMBL" id="TWI06141.1"/>
    </source>
</evidence>
<dbReference type="InterPro" id="IPR044927">
    <property type="entry name" value="Endonuclea_NS_2"/>
</dbReference>
<comment type="caution">
    <text evidence="2">The sequence shown here is derived from an EMBL/GenBank/DDBJ whole genome shotgun (WGS) entry which is preliminary data.</text>
</comment>
<proteinExistence type="predicted"/>
<keyword evidence="2" id="KW-0255">Endonuclease</keyword>
<keyword evidence="2" id="KW-0540">Nuclease</keyword>
<reference evidence="2 3" key="1">
    <citation type="journal article" date="2015" name="Stand. Genomic Sci.">
        <title>Genomic Encyclopedia of Bacterial and Archaeal Type Strains, Phase III: the genomes of soil and plant-associated and newly described type strains.</title>
        <authorList>
            <person name="Whitman W.B."/>
            <person name="Woyke T."/>
            <person name="Klenk H.P."/>
            <person name="Zhou Y."/>
            <person name="Lilburn T.G."/>
            <person name="Beck B.J."/>
            <person name="De Vos P."/>
            <person name="Vandamme P."/>
            <person name="Eisen J.A."/>
            <person name="Garrity G."/>
            <person name="Hugenholtz P."/>
            <person name="Kyrpides N.C."/>
        </authorList>
    </citation>
    <scope>NUCLEOTIDE SEQUENCE [LARGE SCALE GENOMIC DNA]</scope>
    <source>
        <strain evidence="2 3">CGMCC 1.10821</strain>
    </source>
</reference>
<gene>
    <name evidence="2" type="ORF">IP90_00405</name>
</gene>
<organism evidence="2 3">
    <name type="scientific">Luteimonas cucumeris</name>
    <dbReference type="NCBI Taxonomy" id="985012"/>
    <lineage>
        <taxon>Bacteria</taxon>
        <taxon>Pseudomonadati</taxon>
        <taxon>Pseudomonadota</taxon>
        <taxon>Gammaproteobacteria</taxon>
        <taxon>Lysobacterales</taxon>
        <taxon>Lysobacteraceae</taxon>
        <taxon>Luteimonas</taxon>
    </lineage>
</organism>